<comment type="subcellular location">
    <subcellularLocation>
        <location evidence="1">Nucleus</location>
    </subcellularLocation>
</comment>
<dbReference type="Proteomes" id="UP000002058">
    <property type="component" value="Unassembled WGS sequence"/>
</dbReference>
<dbReference type="GO" id="GO:0005656">
    <property type="term" value="C:nuclear pre-replicative complex"/>
    <property type="evidence" value="ECO:0007669"/>
    <property type="project" value="TreeGrafter"/>
</dbReference>
<dbReference type="Pfam" id="PF18137">
    <property type="entry name" value="WHD_ORC"/>
    <property type="match status" value="1"/>
</dbReference>
<dbReference type="GO" id="GO:0006270">
    <property type="term" value="P:DNA replication initiation"/>
    <property type="evidence" value="ECO:0007669"/>
    <property type="project" value="TreeGrafter"/>
</dbReference>
<dbReference type="InterPro" id="IPR020795">
    <property type="entry name" value="ORC3"/>
</dbReference>
<reference evidence="9" key="1">
    <citation type="journal article" date="2009" name="Genome Res.">
        <title>Comparative genomic analyses of the human fungal pathogens Coccidioides and their relatives.</title>
        <authorList>
            <person name="Sharpton T.J."/>
            <person name="Stajich J.E."/>
            <person name="Rounsley S.D."/>
            <person name="Gardner M.J."/>
            <person name="Wortman J.R."/>
            <person name="Jordar V.S."/>
            <person name="Maiti R."/>
            <person name="Kodira C.D."/>
            <person name="Neafsey D.E."/>
            <person name="Zeng Q."/>
            <person name="Hung C.-Y."/>
            <person name="McMahan C."/>
            <person name="Muszewska A."/>
            <person name="Grynberg M."/>
            <person name="Mandel M.A."/>
            <person name="Kellner E.M."/>
            <person name="Barker B.M."/>
            <person name="Galgiani J.N."/>
            <person name="Orbach M.J."/>
            <person name="Kirkland T.N."/>
            <person name="Cole G.T."/>
            <person name="Henn M.R."/>
            <person name="Birren B.W."/>
            <person name="Taylor J.W."/>
        </authorList>
    </citation>
    <scope>NUCLEOTIDE SEQUENCE [LARGE SCALE GENOMIC DNA]</scope>
    <source>
        <strain evidence="9">UAMH 1704</strain>
    </source>
</reference>
<evidence type="ECO:0000313" key="9">
    <source>
        <dbReference type="Proteomes" id="UP000002058"/>
    </source>
</evidence>
<dbReference type="VEuPathDB" id="FungiDB:UREG_01485"/>
<dbReference type="KEGG" id="ure:UREG_01485"/>
<feature type="domain" description="Origin recognition complex subunit 3 winged helix C-terminal" evidence="7">
    <location>
        <begin position="376"/>
        <end position="480"/>
    </location>
</feature>
<dbReference type="GeneID" id="8440739"/>
<evidence type="ECO:0000259" key="6">
    <source>
        <dbReference type="Pfam" id="PF07034"/>
    </source>
</evidence>
<keyword evidence="4" id="KW-0238">DNA-binding</keyword>
<comment type="similarity">
    <text evidence="2">Belongs to the ORC3 family.</text>
</comment>
<dbReference type="RefSeq" id="XP_002541969.1">
    <property type="nucleotide sequence ID" value="XM_002541923.1"/>
</dbReference>
<dbReference type="InterPro" id="IPR045667">
    <property type="entry name" value="ORC3_N"/>
</dbReference>
<evidence type="ECO:0000313" key="8">
    <source>
        <dbReference type="EMBL" id="EEP76636.1"/>
    </source>
</evidence>
<proteinExistence type="inferred from homology"/>
<feature type="domain" description="Origin recognition complex subunit 3 N-terminal" evidence="6">
    <location>
        <begin position="4"/>
        <end position="146"/>
    </location>
</feature>
<name>C4JIE8_UNCRE</name>
<dbReference type="InParanoid" id="C4JIE8"/>
<dbReference type="HOGENOM" id="CLU_015257_1_0_1"/>
<gene>
    <name evidence="8" type="ORF">UREG_01485</name>
</gene>
<dbReference type="OrthoDB" id="10265211at2759"/>
<keyword evidence="3" id="KW-0235">DNA replication</keyword>
<dbReference type="eggNOG" id="KOG2538">
    <property type="taxonomic scope" value="Eukaryota"/>
</dbReference>
<dbReference type="OMA" id="VEYTRIM"/>
<sequence>MITLGTNISAIYGLLDRLRSAMRADGTAQVAILEAGDATNLKTVLKSLIRGVLADGTVEEFGGDPTPRPLGPKLLPYDLELLHGYVQQNIDQKIVVAFKDSEAFDCTVLNDLISLLWSWHDRIPFVFLFGVATSLDLFEARLPRSTKIISKVPNGLALLLRHAQTLLDDKDSKIVRKLLDDDKFLAKEALKHVKMGQEAMARMFKCVRALKTTHGCVKVTKSPNLSTIIIKALGGELYDSKIVGETLSAIKKITSDSLKSLLVVLAEALPQTSDLSRQLQILLAGKKGMDPLRTQYDDSRVTHKTTIVAQRLKLTKGKVNLSQEEAEYTKIVDLLHAAFQAYLIDNLIQPTSLFMHEVFLYDFKNPVRDTFAPRPRFTAERALSNPSDYLAFGSDKTFENLSAYQPATTLLYQLYLESGALVNIYDLWWAFYTIIGGEDGENCNERTALGMFYRAASELKMMGMVKLSRRKTDHLAKLSWIGL</sequence>
<evidence type="ECO:0000256" key="1">
    <source>
        <dbReference type="ARBA" id="ARBA00004123"/>
    </source>
</evidence>
<dbReference type="GO" id="GO:0003688">
    <property type="term" value="F:DNA replication origin binding"/>
    <property type="evidence" value="ECO:0007669"/>
    <property type="project" value="TreeGrafter"/>
</dbReference>
<dbReference type="CDD" id="cd20704">
    <property type="entry name" value="Orc3"/>
    <property type="match status" value="1"/>
</dbReference>
<dbReference type="STRING" id="336963.C4JIE8"/>
<dbReference type="InterPro" id="IPR040855">
    <property type="entry name" value="ORC_WH_C"/>
</dbReference>
<dbReference type="PANTHER" id="PTHR12748">
    <property type="entry name" value="ORIGIN RECOGNITION COMPLEX SUBUNIT 3"/>
    <property type="match status" value="1"/>
</dbReference>
<keyword evidence="9" id="KW-1185">Reference proteome</keyword>
<organism evidence="8 9">
    <name type="scientific">Uncinocarpus reesii (strain UAMH 1704)</name>
    <dbReference type="NCBI Taxonomy" id="336963"/>
    <lineage>
        <taxon>Eukaryota</taxon>
        <taxon>Fungi</taxon>
        <taxon>Dikarya</taxon>
        <taxon>Ascomycota</taxon>
        <taxon>Pezizomycotina</taxon>
        <taxon>Eurotiomycetes</taxon>
        <taxon>Eurotiomycetidae</taxon>
        <taxon>Onygenales</taxon>
        <taxon>Onygenaceae</taxon>
        <taxon>Uncinocarpus</taxon>
    </lineage>
</organism>
<keyword evidence="5" id="KW-0539">Nucleus</keyword>
<dbReference type="PANTHER" id="PTHR12748:SF0">
    <property type="entry name" value="ORIGIN RECOGNITION COMPLEX SUBUNIT 3"/>
    <property type="match status" value="1"/>
</dbReference>
<dbReference type="GO" id="GO:0005664">
    <property type="term" value="C:nuclear origin of replication recognition complex"/>
    <property type="evidence" value="ECO:0007669"/>
    <property type="project" value="InterPro"/>
</dbReference>
<evidence type="ECO:0000256" key="2">
    <source>
        <dbReference type="ARBA" id="ARBA00010977"/>
    </source>
</evidence>
<evidence type="ECO:0000256" key="5">
    <source>
        <dbReference type="ARBA" id="ARBA00023242"/>
    </source>
</evidence>
<evidence type="ECO:0000259" key="7">
    <source>
        <dbReference type="Pfam" id="PF18137"/>
    </source>
</evidence>
<dbReference type="GO" id="GO:0031261">
    <property type="term" value="C:DNA replication preinitiation complex"/>
    <property type="evidence" value="ECO:0007669"/>
    <property type="project" value="TreeGrafter"/>
</dbReference>
<dbReference type="EMBL" id="CH476615">
    <property type="protein sequence ID" value="EEP76636.1"/>
    <property type="molecule type" value="Genomic_DNA"/>
</dbReference>
<dbReference type="Pfam" id="PF07034">
    <property type="entry name" value="ORC3_N"/>
    <property type="match status" value="1"/>
</dbReference>
<protein>
    <submittedName>
        <fullName evidence="8">Uncharacterized protein</fullName>
    </submittedName>
</protein>
<accession>C4JIE8</accession>
<evidence type="ECO:0000256" key="4">
    <source>
        <dbReference type="ARBA" id="ARBA00023125"/>
    </source>
</evidence>
<dbReference type="AlphaFoldDB" id="C4JIE8"/>
<evidence type="ECO:0000256" key="3">
    <source>
        <dbReference type="ARBA" id="ARBA00022705"/>
    </source>
</evidence>